<organism evidence="2 4">
    <name type="scientific">Devosia limi DSM 17137</name>
    <dbReference type="NCBI Taxonomy" id="1121477"/>
    <lineage>
        <taxon>Bacteria</taxon>
        <taxon>Pseudomonadati</taxon>
        <taxon>Pseudomonadota</taxon>
        <taxon>Alphaproteobacteria</taxon>
        <taxon>Hyphomicrobiales</taxon>
        <taxon>Devosiaceae</taxon>
        <taxon>Devosia</taxon>
    </lineage>
</organism>
<evidence type="ECO:0000313" key="5">
    <source>
        <dbReference type="Proteomes" id="UP000184533"/>
    </source>
</evidence>
<evidence type="ECO:0000256" key="1">
    <source>
        <dbReference type="SAM" id="SignalP"/>
    </source>
</evidence>
<reference evidence="3 5" key="2">
    <citation type="submission" date="2016-11" db="EMBL/GenBank/DDBJ databases">
        <authorList>
            <person name="Jaros S."/>
            <person name="Januszkiewicz K."/>
            <person name="Wedrychowicz H."/>
        </authorList>
    </citation>
    <scope>NUCLEOTIDE SEQUENCE [LARGE SCALE GENOMIC DNA]</scope>
    <source>
        <strain evidence="3 5">DSM 17137</strain>
    </source>
</reference>
<dbReference type="PATRIC" id="fig|1121477.3.peg.642"/>
<feature type="signal peptide" evidence="1">
    <location>
        <begin position="1"/>
        <end position="29"/>
    </location>
</feature>
<gene>
    <name evidence="3" type="ORF">SAMN02745223_02235</name>
    <name evidence="2" type="ORF">VW29_19340</name>
</gene>
<evidence type="ECO:0000313" key="2">
    <source>
        <dbReference type="EMBL" id="KKB76802.1"/>
    </source>
</evidence>
<protein>
    <submittedName>
        <fullName evidence="2">Uncharacterized protein</fullName>
    </submittedName>
</protein>
<feature type="chain" id="PRO_5015038209" evidence="1">
    <location>
        <begin position="30"/>
        <end position="140"/>
    </location>
</feature>
<dbReference type="EMBL" id="LAJF01000148">
    <property type="protein sequence ID" value="KKB76802.1"/>
    <property type="molecule type" value="Genomic_DNA"/>
</dbReference>
<evidence type="ECO:0000313" key="3">
    <source>
        <dbReference type="EMBL" id="SHF29173.1"/>
    </source>
</evidence>
<sequence>MMKALVRNLAIHASAAVAATMAVVMPAQADERMITIKFPIIACADSELITQLERLIRSGDDPAYRRYLNELFVNPHCKVHALGEGVYLEQMDVLDKGMRMGLQSALSEAFGFNVPSAPAIVRVRAEGDTTYRYTLLQFLL</sequence>
<name>A0A0F5L590_9HYPH</name>
<evidence type="ECO:0000313" key="4">
    <source>
        <dbReference type="Proteomes" id="UP000033608"/>
    </source>
</evidence>
<keyword evidence="4" id="KW-1185">Reference proteome</keyword>
<keyword evidence="1" id="KW-0732">Signal</keyword>
<dbReference type="AlphaFoldDB" id="A0A0F5L590"/>
<reference evidence="2 4" key="1">
    <citation type="submission" date="2015-03" db="EMBL/GenBank/DDBJ databases">
        <authorList>
            <person name="Hassan Y.I."/>
            <person name="Lepp D."/>
            <person name="Zhou T."/>
        </authorList>
    </citation>
    <scope>NUCLEOTIDE SEQUENCE [LARGE SCALE GENOMIC DNA]</scope>
    <source>
        <strain evidence="2 4">DSM 17137</strain>
    </source>
</reference>
<dbReference type="Proteomes" id="UP000033608">
    <property type="component" value="Unassembled WGS sequence"/>
</dbReference>
<dbReference type="STRING" id="1121477.SAMN02745223_02235"/>
<accession>A0A0F5L590</accession>
<proteinExistence type="predicted"/>
<dbReference type="EMBL" id="FQVC01000006">
    <property type="protein sequence ID" value="SHF29173.1"/>
    <property type="molecule type" value="Genomic_DNA"/>
</dbReference>
<dbReference type="Proteomes" id="UP000184533">
    <property type="component" value="Unassembled WGS sequence"/>
</dbReference>